<proteinExistence type="predicted"/>
<gene>
    <name evidence="1" type="ORF">Plil01_000018400</name>
</gene>
<evidence type="ECO:0000313" key="1">
    <source>
        <dbReference type="EMBL" id="GMF09268.1"/>
    </source>
</evidence>
<dbReference type="EMBL" id="BSXW01000007">
    <property type="protein sequence ID" value="GMF09268.1"/>
    <property type="molecule type" value="Genomic_DNA"/>
</dbReference>
<dbReference type="Proteomes" id="UP001165083">
    <property type="component" value="Unassembled WGS sequence"/>
</dbReference>
<dbReference type="OrthoDB" id="96105at2759"/>
<dbReference type="AlphaFoldDB" id="A0A9W6TBL2"/>
<keyword evidence="2" id="KW-1185">Reference proteome</keyword>
<reference evidence="1" key="1">
    <citation type="submission" date="2023-04" db="EMBL/GenBank/DDBJ databases">
        <title>Phytophthora lilii NBRC 32176.</title>
        <authorList>
            <person name="Ichikawa N."/>
            <person name="Sato H."/>
            <person name="Tonouchi N."/>
        </authorList>
    </citation>
    <scope>NUCLEOTIDE SEQUENCE</scope>
    <source>
        <strain evidence="1">NBRC 32176</strain>
    </source>
</reference>
<name>A0A9W6TBL2_9STRA</name>
<sequence length="209" mass="23564">MSVRDFPPLLEHPNVEFRSIMERKAYVVIFDQKLQHTKSCFEHVSIGVSEESKRTPIIGKDSNVVVTGWHGVSASFASLAVNKGLKDFEKIDGFRFILPTWTLEELQDSNSLLPSDMKLADDELVSRYRTFGGIPLFSQSIRETEGELETAITSFSALDIISYCEQNHAVKENNDSHRVLQMVPIEASSRAKFHLDYLSMHVAEAVVCV</sequence>
<accession>A0A9W6TBL2</accession>
<comment type="caution">
    <text evidence="1">The sequence shown here is derived from an EMBL/GenBank/DDBJ whole genome shotgun (WGS) entry which is preliminary data.</text>
</comment>
<protein>
    <submittedName>
        <fullName evidence="1">Unnamed protein product</fullName>
    </submittedName>
</protein>
<organism evidence="1 2">
    <name type="scientific">Phytophthora lilii</name>
    <dbReference type="NCBI Taxonomy" id="2077276"/>
    <lineage>
        <taxon>Eukaryota</taxon>
        <taxon>Sar</taxon>
        <taxon>Stramenopiles</taxon>
        <taxon>Oomycota</taxon>
        <taxon>Peronosporomycetes</taxon>
        <taxon>Peronosporales</taxon>
        <taxon>Peronosporaceae</taxon>
        <taxon>Phytophthora</taxon>
    </lineage>
</organism>
<evidence type="ECO:0000313" key="2">
    <source>
        <dbReference type="Proteomes" id="UP001165083"/>
    </source>
</evidence>